<reference evidence="2" key="1">
    <citation type="journal article" date="2023" name="Nat. Plants">
        <title>Single-cell RNA sequencing provides a high-resolution roadmap for understanding the multicellular compartmentation of specialized metabolism.</title>
        <authorList>
            <person name="Sun S."/>
            <person name="Shen X."/>
            <person name="Li Y."/>
            <person name="Li Y."/>
            <person name="Wang S."/>
            <person name="Li R."/>
            <person name="Zhang H."/>
            <person name="Shen G."/>
            <person name="Guo B."/>
            <person name="Wei J."/>
            <person name="Xu J."/>
            <person name="St-Pierre B."/>
            <person name="Chen S."/>
            <person name="Sun C."/>
        </authorList>
    </citation>
    <scope>NUCLEOTIDE SEQUENCE [LARGE SCALE GENOMIC DNA]</scope>
</reference>
<sequence length="239" mass="27299">MPRCGPYKIAAAQHLVSLGSSLFPPAAIVHSGGKHFLLFLQQVVSESRFGSSAPAPIDDTRSEGTVEFSDQIWPQFYSFLSKLFFKSFIFLSHLITFICLQNMSVPKLRLISFDGKSDFVMWQRKMKAVLVQNKIAPAICSPKECPEFWKEGHMKNKCFKRIRDEKQCKHGKGSNKTHVLIQMREREIEREREGVAPVTLIIVEPLLGILSLSAYHRSRRRLLSATANNFVCFPFTFLF</sequence>
<dbReference type="EMBL" id="CM044702">
    <property type="protein sequence ID" value="KAI5675602.1"/>
    <property type="molecule type" value="Genomic_DNA"/>
</dbReference>
<dbReference type="Proteomes" id="UP001060085">
    <property type="component" value="Linkage Group LG02"/>
</dbReference>
<organism evidence="1 2">
    <name type="scientific">Catharanthus roseus</name>
    <name type="common">Madagascar periwinkle</name>
    <name type="synonym">Vinca rosea</name>
    <dbReference type="NCBI Taxonomy" id="4058"/>
    <lineage>
        <taxon>Eukaryota</taxon>
        <taxon>Viridiplantae</taxon>
        <taxon>Streptophyta</taxon>
        <taxon>Embryophyta</taxon>
        <taxon>Tracheophyta</taxon>
        <taxon>Spermatophyta</taxon>
        <taxon>Magnoliopsida</taxon>
        <taxon>eudicotyledons</taxon>
        <taxon>Gunneridae</taxon>
        <taxon>Pentapetalae</taxon>
        <taxon>asterids</taxon>
        <taxon>lamiids</taxon>
        <taxon>Gentianales</taxon>
        <taxon>Apocynaceae</taxon>
        <taxon>Rauvolfioideae</taxon>
        <taxon>Vinceae</taxon>
        <taxon>Catharanthinae</taxon>
        <taxon>Catharanthus</taxon>
    </lineage>
</organism>
<accession>A0ACC0BSP4</accession>
<evidence type="ECO:0000313" key="1">
    <source>
        <dbReference type="EMBL" id="KAI5675602.1"/>
    </source>
</evidence>
<evidence type="ECO:0000313" key="2">
    <source>
        <dbReference type="Proteomes" id="UP001060085"/>
    </source>
</evidence>
<comment type="caution">
    <text evidence="1">The sequence shown here is derived from an EMBL/GenBank/DDBJ whole genome shotgun (WGS) entry which is preliminary data.</text>
</comment>
<gene>
    <name evidence="1" type="ORF">M9H77_06552</name>
</gene>
<protein>
    <submittedName>
        <fullName evidence="1">Uncharacterized protein</fullName>
    </submittedName>
</protein>
<keyword evidence="2" id="KW-1185">Reference proteome</keyword>
<name>A0ACC0BSP4_CATRO</name>
<proteinExistence type="predicted"/>